<comment type="caution">
    <text evidence="2">The sequence shown here is derived from an EMBL/GenBank/DDBJ whole genome shotgun (WGS) entry which is preliminary data.</text>
</comment>
<reference evidence="2" key="1">
    <citation type="submission" date="2021-03" db="EMBL/GenBank/DDBJ databases">
        <title>Draft genome sequence of rust myrtle Austropuccinia psidii MF-1, a brazilian biotype.</title>
        <authorList>
            <person name="Quecine M.C."/>
            <person name="Pachon D.M.R."/>
            <person name="Bonatelli M.L."/>
            <person name="Correr F.H."/>
            <person name="Franceschini L.M."/>
            <person name="Leite T.F."/>
            <person name="Margarido G.R.A."/>
            <person name="Almeida C.A."/>
            <person name="Ferrarezi J.A."/>
            <person name="Labate C.A."/>
        </authorList>
    </citation>
    <scope>NUCLEOTIDE SEQUENCE</scope>
    <source>
        <strain evidence="2">MF-1</strain>
    </source>
</reference>
<feature type="region of interest" description="Disordered" evidence="1">
    <location>
        <begin position="1"/>
        <end position="88"/>
    </location>
</feature>
<dbReference type="EMBL" id="AVOT02026844">
    <property type="protein sequence ID" value="MBW0518740.1"/>
    <property type="molecule type" value="Genomic_DNA"/>
</dbReference>
<keyword evidence="3" id="KW-1185">Reference proteome</keyword>
<evidence type="ECO:0000313" key="2">
    <source>
        <dbReference type="EMBL" id="MBW0518740.1"/>
    </source>
</evidence>
<evidence type="ECO:0000313" key="3">
    <source>
        <dbReference type="Proteomes" id="UP000765509"/>
    </source>
</evidence>
<dbReference type="AlphaFoldDB" id="A0A9Q3HXV8"/>
<sequence length="88" mass="9934">MSLLTRQPSSKSFQSNGQSKGVTKQENTENWAIDPNCLKSENPGFTPEELPESQAKTVDKFQEPVTSQETPLIKLKKDFNPNPFNHEN</sequence>
<accession>A0A9Q3HXV8</accession>
<proteinExistence type="predicted"/>
<organism evidence="2 3">
    <name type="scientific">Austropuccinia psidii MF-1</name>
    <dbReference type="NCBI Taxonomy" id="1389203"/>
    <lineage>
        <taxon>Eukaryota</taxon>
        <taxon>Fungi</taxon>
        <taxon>Dikarya</taxon>
        <taxon>Basidiomycota</taxon>
        <taxon>Pucciniomycotina</taxon>
        <taxon>Pucciniomycetes</taxon>
        <taxon>Pucciniales</taxon>
        <taxon>Sphaerophragmiaceae</taxon>
        <taxon>Austropuccinia</taxon>
    </lineage>
</organism>
<feature type="compositionally biased region" description="Polar residues" evidence="1">
    <location>
        <begin position="1"/>
        <end position="30"/>
    </location>
</feature>
<gene>
    <name evidence="2" type="ORF">O181_058455</name>
</gene>
<name>A0A9Q3HXV8_9BASI</name>
<dbReference type="Proteomes" id="UP000765509">
    <property type="component" value="Unassembled WGS sequence"/>
</dbReference>
<evidence type="ECO:0000256" key="1">
    <source>
        <dbReference type="SAM" id="MobiDB-lite"/>
    </source>
</evidence>
<protein>
    <submittedName>
        <fullName evidence="2">Uncharacterized protein</fullName>
    </submittedName>
</protein>